<accession>A0A1L4CZH4</accession>
<evidence type="ECO:0000313" key="4">
    <source>
        <dbReference type="EMBL" id="APJ03363.1"/>
    </source>
</evidence>
<keyword evidence="1 2" id="KW-0732">Signal</keyword>
<dbReference type="PANTHER" id="PTHR35936">
    <property type="entry name" value="MEMBRANE-BOUND LYTIC MUREIN TRANSGLYCOSYLASE F"/>
    <property type="match status" value="1"/>
</dbReference>
<keyword evidence="5" id="KW-1185">Reference proteome</keyword>
<sequence length="265" mass="30041">MLKKLLLLFFFVSLEVFAEQSVPNQLEKIKTQKELKVCTSAGYAPFEVRTAKGKWVGFDILMFDNFAKYLNVKLELVDIRWEGIFPALLSQKCDFITGGMSITEERKKVINFSDVIYKSGNSLVISSHNSSKFKNLQDLDKEGVKIAVKTGNTGQQYLEKNLKNAKLLRFDTNSDLLTAVLKNRADAFAQDTVFALMASHENKGKLVILSEKLNYEDLAVGVRKQDTELLNKFNSFLADWKKSGGYGKAVTYYIESDKWTAELKN</sequence>
<dbReference type="InterPro" id="IPR001638">
    <property type="entry name" value="Solute-binding_3/MltF_N"/>
</dbReference>
<feature type="chain" id="PRO_5012476340" description="Solute-binding protein family 3/N-terminal domain-containing protein" evidence="2">
    <location>
        <begin position="19"/>
        <end position="265"/>
    </location>
</feature>
<evidence type="ECO:0000313" key="5">
    <source>
        <dbReference type="Proteomes" id="UP000184731"/>
    </source>
</evidence>
<evidence type="ECO:0000259" key="3">
    <source>
        <dbReference type="SMART" id="SM00062"/>
    </source>
</evidence>
<reference evidence="4 5" key="1">
    <citation type="submission" date="2016-10" db="EMBL/GenBank/DDBJ databases">
        <title>Silvanigrella aquatica sp. nov., isolated from a freshwater lake located in the Black Forest, Germany, description of Silvanigrellaceae fam. nov., Silvanigrellales ord. nov., reclassification of the order Bdellovibrionales in the class Oligoflexia, reclassification of the families Bacteriovoracaceae and Halobacteriovoraceae in the new order Bacteriovoracales ord. nov., and reclassification of the family Pseudobacteriovoracaceae in the order Oligoflexiales.</title>
        <authorList>
            <person name="Hahn M.W."/>
            <person name="Schmidt J."/>
            <person name="Koll U."/>
            <person name="Rohde M."/>
            <person name="Verbag S."/>
            <person name="Pitt A."/>
            <person name="Nakai R."/>
            <person name="Naganuma T."/>
            <person name="Lang E."/>
        </authorList>
    </citation>
    <scope>NUCLEOTIDE SEQUENCE [LARGE SCALE GENOMIC DNA]</scope>
    <source>
        <strain evidence="4 5">MWH-Nonnen-W8red</strain>
    </source>
</reference>
<dbReference type="PANTHER" id="PTHR35936:SF17">
    <property type="entry name" value="ARGININE-BINDING EXTRACELLULAR PROTEIN ARTP"/>
    <property type="match status" value="1"/>
</dbReference>
<evidence type="ECO:0000256" key="1">
    <source>
        <dbReference type="ARBA" id="ARBA00022729"/>
    </source>
</evidence>
<proteinExistence type="predicted"/>
<dbReference type="KEGG" id="saqi:AXG55_05360"/>
<organism evidence="4 5">
    <name type="scientific">Silvanigrella aquatica</name>
    <dbReference type="NCBI Taxonomy" id="1915309"/>
    <lineage>
        <taxon>Bacteria</taxon>
        <taxon>Pseudomonadati</taxon>
        <taxon>Bdellovibrionota</taxon>
        <taxon>Oligoflexia</taxon>
        <taxon>Silvanigrellales</taxon>
        <taxon>Silvanigrellaceae</taxon>
        <taxon>Silvanigrella</taxon>
    </lineage>
</organism>
<dbReference type="SUPFAM" id="SSF53850">
    <property type="entry name" value="Periplasmic binding protein-like II"/>
    <property type="match status" value="1"/>
</dbReference>
<dbReference type="OrthoDB" id="5290719at2"/>
<dbReference type="Proteomes" id="UP000184731">
    <property type="component" value="Chromosome"/>
</dbReference>
<protein>
    <recommendedName>
        <fullName evidence="3">Solute-binding protein family 3/N-terminal domain-containing protein</fullName>
    </recommendedName>
</protein>
<feature type="signal peptide" evidence="2">
    <location>
        <begin position="1"/>
        <end position="18"/>
    </location>
</feature>
<gene>
    <name evidence="4" type="ORF">AXG55_05360</name>
</gene>
<dbReference type="RefSeq" id="WP_148697094.1">
    <property type="nucleotide sequence ID" value="NZ_CP017834.1"/>
</dbReference>
<dbReference type="Pfam" id="PF00497">
    <property type="entry name" value="SBP_bac_3"/>
    <property type="match status" value="1"/>
</dbReference>
<evidence type="ECO:0000256" key="2">
    <source>
        <dbReference type="SAM" id="SignalP"/>
    </source>
</evidence>
<dbReference type="SMART" id="SM00062">
    <property type="entry name" value="PBPb"/>
    <property type="match status" value="1"/>
</dbReference>
<dbReference type="STRING" id="1915309.AXG55_05360"/>
<name>A0A1L4CZH4_9BACT</name>
<feature type="domain" description="Solute-binding protein family 3/N-terminal" evidence="3">
    <location>
        <begin position="34"/>
        <end position="257"/>
    </location>
</feature>
<dbReference type="Gene3D" id="3.40.190.10">
    <property type="entry name" value="Periplasmic binding protein-like II"/>
    <property type="match status" value="2"/>
</dbReference>
<dbReference type="AlphaFoldDB" id="A0A1L4CZH4"/>
<dbReference type="EMBL" id="CP017834">
    <property type="protein sequence ID" value="APJ03363.1"/>
    <property type="molecule type" value="Genomic_DNA"/>
</dbReference>